<dbReference type="PANTHER" id="PTHR48100:SF58">
    <property type="entry name" value="PE-PGRS FAMILY PROTEIN PE_PGRS11"/>
    <property type="match status" value="1"/>
</dbReference>
<dbReference type="InterPro" id="IPR013078">
    <property type="entry name" value="His_Pase_superF_clade-1"/>
</dbReference>
<dbReference type="InterPro" id="IPR038332">
    <property type="entry name" value="PPE_sf"/>
</dbReference>
<dbReference type="OrthoDB" id="9793115at2"/>
<reference evidence="1 2" key="1">
    <citation type="journal article" date="2019" name="Emerg. Microbes Infect.">
        <title>Comprehensive subspecies identification of 175 nontuberculous mycobacteria species based on 7547 genomic profiles.</title>
        <authorList>
            <person name="Matsumoto Y."/>
            <person name="Kinjo T."/>
            <person name="Motooka D."/>
            <person name="Nabeya D."/>
            <person name="Jung N."/>
            <person name="Uechi K."/>
            <person name="Horii T."/>
            <person name="Iida T."/>
            <person name="Fujita J."/>
            <person name="Nakamura S."/>
        </authorList>
    </citation>
    <scope>NUCLEOTIDE SEQUENCE [LARGE SCALE GENOMIC DNA]</scope>
    <source>
        <strain evidence="1 2">JCM 15657</strain>
    </source>
</reference>
<dbReference type="Pfam" id="PF00300">
    <property type="entry name" value="His_Phos_1"/>
    <property type="match status" value="1"/>
</dbReference>
<dbReference type="Gene3D" id="1.10.287.850">
    <property type="entry name" value="HP0062-like domain"/>
    <property type="match status" value="1"/>
</dbReference>
<dbReference type="Proteomes" id="UP000466396">
    <property type="component" value="Chromosome"/>
</dbReference>
<evidence type="ECO:0000313" key="2">
    <source>
        <dbReference type="Proteomes" id="UP000466396"/>
    </source>
</evidence>
<dbReference type="KEGG" id="mlj:MLAC_00690"/>
<dbReference type="AlphaFoldDB" id="A0A1X1XVV7"/>
<sequence>MSFVLVAPDILATASKDLARIGSAVSAGNLAAIVPTTEVTAAAADEVSAAIAALFGAHAQEYQAAAAQAATYHEQFVRTMSAAAASYAGTEAAIAQALLVTPLNGPDPLASLAASVSDGFQTVVYGPVHTAGQAWISSPLGAALDPIINAPTNALFGRDLIGNGAAGTAASPTGGAGGFLFGDGGAGYAPTGGVSATAGGRGGNAGLIGDGGTGGAGFAGGTGGTGGTGGWLMGNGGMGGGGGVGGQAGAGGQALLFGNGGPGGAGAPSGRGGLFIGDPINVAAWFDHPSGGNQQSIVIDFVRHGQTTANVAGLMDTAVPGASLTALGQQQAQAVAGALAPNGPYAGLFDSQLVRTQQTAAPLAALLGMNAQALPGLNEINAGIFEDFPQISPAGLLYLVGPIAWTVGFPLVPMLNPGSSDLNGVVFDQAFNGAVQTMYDTAMAHPVTAADGKITVVSYSSAFTIEIGTLMNVNNPDPLLMLTHPLPNTGSVVVEGDPKGGWTLVSWDGIPVPPASLPIELFVDVRNLITAPQFAAFDIGTSLFTGDPATIVNAIRDGIDEVGAATVQFPFAVAADVVDAVCGANLAGLAADLTTLLP</sequence>
<dbReference type="InterPro" id="IPR050275">
    <property type="entry name" value="PGM_Phosphatase"/>
</dbReference>
<name>A0A1X1XVV7_9MYCO</name>
<dbReference type="PANTHER" id="PTHR48100">
    <property type="entry name" value="BROAD-SPECIFICITY PHOSPHATASE YOR283W-RELATED"/>
    <property type="match status" value="1"/>
</dbReference>
<gene>
    <name evidence="1" type="ORF">MLAC_00690</name>
</gene>
<dbReference type="InterPro" id="IPR029033">
    <property type="entry name" value="His_PPase_superfam"/>
</dbReference>
<dbReference type="GO" id="GO:0016791">
    <property type="term" value="F:phosphatase activity"/>
    <property type="evidence" value="ECO:0007669"/>
    <property type="project" value="TreeGrafter"/>
</dbReference>
<dbReference type="RefSeq" id="WP_085162133.1">
    <property type="nucleotide sequence ID" value="NZ_AP022581.1"/>
</dbReference>
<dbReference type="Pfam" id="PF21526">
    <property type="entry name" value="PGRS"/>
    <property type="match status" value="1"/>
</dbReference>
<organism evidence="1 2">
    <name type="scientific">Mycobacterium lacus</name>
    <dbReference type="NCBI Taxonomy" id="169765"/>
    <lineage>
        <taxon>Bacteria</taxon>
        <taxon>Bacillati</taxon>
        <taxon>Actinomycetota</taxon>
        <taxon>Actinomycetes</taxon>
        <taxon>Mycobacteriales</taxon>
        <taxon>Mycobacteriaceae</taxon>
        <taxon>Mycobacterium</taxon>
    </lineage>
</organism>
<accession>A0A1X1XVV7</accession>
<keyword evidence="2" id="KW-1185">Reference proteome</keyword>
<dbReference type="EMBL" id="AP022581">
    <property type="protein sequence ID" value="BBX94775.1"/>
    <property type="molecule type" value="Genomic_DNA"/>
</dbReference>
<dbReference type="Pfam" id="PF00934">
    <property type="entry name" value="PE"/>
    <property type="match status" value="1"/>
</dbReference>
<proteinExistence type="predicted"/>
<dbReference type="SUPFAM" id="SSF53254">
    <property type="entry name" value="Phosphoglycerate mutase-like"/>
    <property type="match status" value="1"/>
</dbReference>
<protein>
    <submittedName>
        <fullName evidence="1">Uncharacterized protein</fullName>
    </submittedName>
</protein>
<dbReference type="SUPFAM" id="SSF140459">
    <property type="entry name" value="PE/PPE dimer-like"/>
    <property type="match status" value="1"/>
</dbReference>
<dbReference type="STRING" id="169765.AWC15_05975"/>
<dbReference type="InterPro" id="IPR000084">
    <property type="entry name" value="PE-PGRS_N"/>
</dbReference>
<dbReference type="Gene3D" id="3.40.50.1240">
    <property type="entry name" value="Phosphoglycerate mutase-like"/>
    <property type="match status" value="1"/>
</dbReference>
<dbReference type="InterPro" id="IPR048996">
    <property type="entry name" value="PGRS_rpt"/>
</dbReference>
<dbReference type="GO" id="GO:0005737">
    <property type="term" value="C:cytoplasm"/>
    <property type="evidence" value="ECO:0007669"/>
    <property type="project" value="TreeGrafter"/>
</dbReference>
<evidence type="ECO:0000313" key="1">
    <source>
        <dbReference type="EMBL" id="BBX94775.1"/>
    </source>
</evidence>
<dbReference type="SMART" id="SM00855">
    <property type="entry name" value="PGAM"/>
    <property type="match status" value="1"/>
</dbReference>